<comment type="function">
    <text evidence="5">Methylates the class 1 translation termination release factors RF1/PrfA and RF2/PrfB on the glutamine residue of the universally conserved GGQ motif.</text>
</comment>
<keyword evidence="2 5" id="KW-0808">Transferase</keyword>
<dbReference type="EC" id="2.1.1.297" evidence="5"/>
<dbReference type="PROSITE" id="PS00092">
    <property type="entry name" value="N6_MTASE"/>
    <property type="match status" value="1"/>
</dbReference>
<dbReference type="SUPFAM" id="SSF53335">
    <property type="entry name" value="S-adenosyl-L-methionine-dependent methyltransferases"/>
    <property type="match status" value="1"/>
</dbReference>
<evidence type="ECO:0000259" key="6">
    <source>
        <dbReference type="Pfam" id="PF05175"/>
    </source>
</evidence>
<evidence type="ECO:0000313" key="9">
    <source>
        <dbReference type="Proteomes" id="UP001153642"/>
    </source>
</evidence>
<dbReference type="InterPro" id="IPR029063">
    <property type="entry name" value="SAM-dependent_MTases_sf"/>
</dbReference>
<feature type="binding site" evidence="5">
    <location>
        <begin position="199"/>
        <end position="202"/>
    </location>
    <ligand>
        <name>substrate</name>
    </ligand>
</feature>
<dbReference type="InterPro" id="IPR050320">
    <property type="entry name" value="N5-glutamine_MTase"/>
</dbReference>
<evidence type="ECO:0000313" key="8">
    <source>
        <dbReference type="EMBL" id="MDG3585160.1"/>
    </source>
</evidence>
<keyword evidence="3 5" id="KW-0949">S-adenosyl-L-methionine</keyword>
<evidence type="ECO:0000256" key="4">
    <source>
        <dbReference type="ARBA" id="ARBA00048391"/>
    </source>
</evidence>
<dbReference type="Gene3D" id="1.10.8.10">
    <property type="entry name" value="DNA helicase RuvA subunit, C-terminal domain"/>
    <property type="match status" value="1"/>
</dbReference>
<dbReference type="InterPro" id="IPR002052">
    <property type="entry name" value="DNA_methylase_N6_adenine_CS"/>
</dbReference>
<dbReference type="RefSeq" id="WP_277899564.1">
    <property type="nucleotide sequence ID" value="NZ_JAPMUA010000002.1"/>
</dbReference>
<reference evidence="8" key="1">
    <citation type="submission" date="2022-11" db="EMBL/GenBank/DDBJ databases">
        <title>High-quality draft genome sequence of Galbibacter sp. strain CMA-7.</title>
        <authorList>
            <person name="Wei L."/>
            <person name="Dong C."/>
            <person name="Shao Z."/>
        </authorList>
    </citation>
    <scope>NUCLEOTIDE SEQUENCE</scope>
    <source>
        <strain evidence="8">CMA-7</strain>
    </source>
</reference>
<dbReference type="Proteomes" id="UP001153642">
    <property type="component" value="Unassembled WGS sequence"/>
</dbReference>
<dbReference type="GO" id="GO:0102559">
    <property type="term" value="F:peptide chain release factor N(5)-glutamine methyltransferase activity"/>
    <property type="evidence" value="ECO:0007669"/>
    <property type="project" value="UniProtKB-EC"/>
</dbReference>
<dbReference type="PANTHER" id="PTHR18895:SF74">
    <property type="entry name" value="MTRF1L RELEASE FACTOR GLUTAMINE METHYLTRANSFERASE"/>
    <property type="match status" value="1"/>
</dbReference>
<dbReference type="PANTHER" id="PTHR18895">
    <property type="entry name" value="HEMK METHYLTRANSFERASE"/>
    <property type="match status" value="1"/>
</dbReference>
<dbReference type="EMBL" id="JAPMUA010000002">
    <property type="protein sequence ID" value="MDG3585160.1"/>
    <property type="molecule type" value="Genomic_DNA"/>
</dbReference>
<comment type="caution">
    <text evidence="5">Lacks conserved residue(s) required for the propagation of feature annotation.</text>
</comment>
<comment type="catalytic activity">
    <reaction evidence="4 5">
        <text>L-glutaminyl-[peptide chain release factor] + S-adenosyl-L-methionine = N(5)-methyl-L-glutaminyl-[peptide chain release factor] + S-adenosyl-L-homocysteine + H(+)</text>
        <dbReference type="Rhea" id="RHEA:42896"/>
        <dbReference type="Rhea" id="RHEA-COMP:10271"/>
        <dbReference type="Rhea" id="RHEA-COMP:10272"/>
        <dbReference type="ChEBI" id="CHEBI:15378"/>
        <dbReference type="ChEBI" id="CHEBI:30011"/>
        <dbReference type="ChEBI" id="CHEBI:57856"/>
        <dbReference type="ChEBI" id="CHEBI:59789"/>
        <dbReference type="ChEBI" id="CHEBI:61891"/>
        <dbReference type="EC" id="2.1.1.297"/>
    </reaction>
</comment>
<feature type="binding site" evidence="5">
    <location>
        <begin position="127"/>
        <end position="131"/>
    </location>
    <ligand>
        <name>S-adenosyl-L-methionine</name>
        <dbReference type="ChEBI" id="CHEBI:59789"/>
    </ligand>
</feature>
<dbReference type="Gene3D" id="3.40.50.150">
    <property type="entry name" value="Vaccinia Virus protein VP39"/>
    <property type="match status" value="1"/>
</dbReference>
<protein>
    <recommendedName>
        <fullName evidence="5">Release factor glutamine methyltransferase</fullName>
        <shortName evidence="5">RF MTase</shortName>
        <ecNumber evidence="5">2.1.1.297</ecNumber>
    </recommendedName>
    <alternativeName>
        <fullName evidence="5">N5-glutamine methyltransferase PrmC</fullName>
    </alternativeName>
    <alternativeName>
        <fullName evidence="5">Protein-(glutamine-N5) MTase PrmC</fullName>
    </alternativeName>
    <alternativeName>
        <fullName evidence="5">Protein-glutamine N-methyltransferase PrmC</fullName>
    </alternativeName>
</protein>
<evidence type="ECO:0000256" key="1">
    <source>
        <dbReference type="ARBA" id="ARBA00022603"/>
    </source>
</evidence>
<dbReference type="NCBIfam" id="TIGR03534">
    <property type="entry name" value="RF_mod_PrmC"/>
    <property type="match status" value="1"/>
</dbReference>
<dbReference type="InterPro" id="IPR019874">
    <property type="entry name" value="RF_methyltr_PrmC"/>
</dbReference>
<evidence type="ECO:0000256" key="3">
    <source>
        <dbReference type="ARBA" id="ARBA00022691"/>
    </source>
</evidence>
<organism evidence="8 9">
    <name type="scientific">Galbibacter pacificus</name>
    <dbReference type="NCBI Taxonomy" id="2996052"/>
    <lineage>
        <taxon>Bacteria</taxon>
        <taxon>Pseudomonadati</taxon>
        <taxon>Bacteroidota</taxon>
        <taxon>Flavobacteriia</taxon>
        <taxon>Flavobacteriales</taxon>
        <taxon>Flavobacteriaceae</taxon>
        <taxon>Galbibacter</taxon>
    </lineage>
</organism>
<feature type="binding site" evidence="5">
    <location>
        <position position="199"/>
    </location>
    <ligand>
        <name>S-adenosyl-L-methionine</name>
        <dbReference type="ChEBI" id="CHEBI:59789"/>
    </ligand>
</feature>
<sequence length="293" mass="34292">MQETKNIQLKAIKEQFKNELKEIYPVEEIQTFFNWLCESFLGYKPYQITQNSDDYLEGRVKNQFLLALKELKEEKPIQYILGKAYFYGLEFEVNKHTLIPRPETEELVDWIIKETSKEKSRHILDIGTGSGCIPITLAKHLPKAKVFSVDISGEAIKTAQKNALNNEVEIKFREKDILHTESLSELFKEEIKFDVIVSNPPYVRLLEKKEIKNNVLRHEPESALFVDNENPLIFYKKITQLATQNLKKGGKLYFEINQYLGTEMVQLIKMNSFHEVELRKDLFGNDRMLKAVK</sequence>
<dbReference type="InterPro" id="IPR040758">
    <property type="entry name" value="PrmC_N"/>
</dbReference>
<proteinExistence type="inferred from homology"/>
<evidence type="ECO:0000259" key="7">
    <source>
        <dbReference type="Pfam" id="PF17827"/>
    </source>
</evidence>
<dbReference type="GO" id="GO:0032259">
    <property type="term" value="P:methylation"/>
    <property type="evidence" value="ECO:0007669"/>
    <property type="project" value="UniProtKB-KW"/>
</dbReference>
<evidence type="ECO:0000256" key="5">
    <source>
        <dbReference type="HAMAP-Rule" id="MF_02126"/>
    </source>
</evidence>
<feature type="domain" description="Release factor glutamine methyltransferase N-terminal" evidence="7">
    <location>
        <begin position="15"/>
        <end position="82"/>
    </location>
</feature>
<keyword evidence="9" id="KW-1185">Reference proteome</keyword>
<dbReference type="HAMAP" id="MF_02126">
    <property type="entry name" value="RF_methyltr_PrmC"/>
    <property type="match status" value="1"/>
</dbReference>
<dbReference type="CDD" id="cd02440">
    <property type="entry name" value="AdoMet_MTases"/>
    <property type="match status" value="1"/>
</dbReference>
<dbReference type="Pfam" id="PF17827">
    <property type="entry name" value="PrmC_N"/>
    <property type="match status" value="1"/>
</dbReference>
<comment type="similarity">
    <text evidence="5">Belongs to the protein N5-glutamine methyltransferase family. PrmC subfamily.</text>
</comment>
<dbReference type="InterPro" id="IPR007848">
    <property type="entry name" value="Small_mtfrase_dom"/>
</dbReference>
<name>A0ABT6FPJ9_9FLAO</name>
<comment type="caution">
    <text evidence="8">The sequence shown here is derived from an EMBL/GenBank/DDBJ whole genome shotgun (WGS) entry which is preliminary data.</text>
</comment>
<dbReference type="NCBIfam" id="TIGR00536">
    <property type="entry name" value="hemK_fam"/>
    <property type="match status" value="1"/>
</dbReference>
<keyword evidence="1 5" id="KW-0489">Methyltransferase</keyword>
<feature type="binding site" evidence="5">
    <location>
        <position position="150"/>
    </location>
    <ligand>
        <name>S-adenosyl-L-methionine</name>
        <dbReference type="ChEBI" id="CHEBI:59789"/>
    </ligand>
</feature>
<dbReference type="Pfam" id="PF05175">
    <property type="entry name" value="MTS"/>
    <property type="match status" value="1"/>
</dbReference>
<gene>
    <name evidence="5 8" type="primary">prmC</name>
    <name evidence="8" type="ORF">OSR52_04710</name>
</gene>
<dbReference type="InterPro" id="IPR004556">
    <property type="entry name" value="HemK-like"/>
</dbReference>
<feature type="domain" description="Methyltransferase small" evidence="6">
    <location>
        <begin position="113"/>
        <end position="214"/>
    </location>
</feature>
<accession>A0ABT6FPJ9</accession>
<evidence type="ECO:0000256" key="2">
    <source>
        <dbReference type="ARBA" id="ARBA00022679"/>
    </source>
</evidence>